<name>A0AAN9JDG0_CLITE</name>
<comment type="caution">
    <text evidence="1">The sequence shown here is derived from an EMBL/GenBank/DDBJ whole genome shotgun (WGS) entry which is preliminary data.</text>
</comment>
<evidence type="ECO:0000313" key="1">
    <source>
        <dbReference type="EMBL" id="KAK7295269.1"/>
    </source>
</evidence>
<dbReference type="AlphaFoldDB" id="A0AAN9JDG0"/>
<sequence>MFELMNGTVTPAFWLKVHWFYFMHVQCLILEVFKYLLWFSLVHEIITALYLCIQSRLDNVLSLHRLFVYSDIVDCPEK</sequence>
<evidence type="ECO:0000313" key="2">
    <source>
        <dbReference type="Proteomes" id="UP001359559"/>
    </source>
</evidence>
<dbReference type="Proteomes" id="UP001359559">
    <property type="component" value="Unassembled WGS sequence"/>
</dbReference>
<accession>A0AAN9JDG0</accession>
<organism evidence="1 2">
    <name type="scientific">Clitoria ternatea</name>
    <name type="common">Butterfly pea</name>
    <dbReference type="NCBI Taxonomy" id="43366"/>
    <lineage>
        <taxon>Eukaryota</taxon>
        <taxon>Viridiplantae</taxon>
        <taxon>Streptophyta</taxon>
        <taxon>Embryophyta</taxon>
        <taxon>Tracheophyta</taxon>
        <taxon>Spermatophyta</taxon>
        <taxon>Magnoliopsida</taxon>
        <taxon>eudicotyledons</taxon>
        <taxon>Gunneridae</taxon>
        <taxon>Pentapetalae</taxon>
        <taxon>rosids</taxon>
        <taxon>fabids</taxon>
        <taxon>Fabales</taxon>
        <taxon>Fabaceae</taxon>
        <taxon>Papilionoideae</taxon>
        <taxon>50 kb inversion clade</taxon>
        <taxon>NPAAA clade</taxon>
        <taxon>indigoferoid/millettioid clade</taxon>
        <taxon>Phaseoleae</taxon>
        <taxon>Clitoria</taxon>
    </lineage>
</organism>
<dbReference type="EMBL" id="JAYKXN010000004">
    <property type="protein sequence ID" value="KAK7295269.1"/>
    <property type="molecule type" value="Genomic_DNA"/>
</dbReference>
<reference evidence="1 2" key="1">
    <citation type="submission" date="2024-01" db="EMBL/GenBank/DDBJ databases">
        <title>The genomes of 5 underutilized Papilionoideae crops provide insights into root nodulation and disease resistance.</title>
        <authorList>
            <person name="Yuan L."/>
        </authorList>
    </citation>
    <scope>NUCLEOTIDE SEQUENCE [LARGE SCALE GENOMIC DNA]</scope>
    <source>
        <strain evidence="1">LY-2023</strain>
        <tissue evidence="1">Leaf</tissue>
    </source>
</reference>
<protein>
    <submittedName>
        <fullName evidence="1">Uncharacterized protein</fullName>
    </submittedName>
</protein>
<gene>
    <name evidence="1" type="ORF">RJT34_18175</name>
</gene>
<keyword evidence="2" id="KW-1185">Reference proteome</keyword>
<proteinExistence type="predicted"/>